<reference evidence="2 3" key="1">
    <citation type="submission" date="2018-12" db="EMBL/GenBank/DDBJ databases">
        <title>Complete genome sequence of Haloplanus rallus MBLA0036.</title>
        <authorList>
            <person name="Nam Y.-d."/>
            <person name="Kang J."/>
            <person name="Chung W.-H."/>
            <person name="Park Y.S."/>
        </authorList>
    </citation>
    <scope>NUCLEOTIDE SEQUENCE [LARGE SCALE GENOMIC DNA]</scope>
    <source>
        <strain evidence="2 3">MBLA0036</strain>
    </source>
</reference>
<dbReference type="EMBL" id="CP034345">
    <property type="protein sequence ID" value="QGX94390.1"/>
    <property type="molecule type" value="Genomic_DNA"/>
</dbReference>
<dbReference type="Proteomes" id="UP000428325">
    <property type="component" value="Chromosome"/>
</dbReference>
<feature type="region of interest" description="Disordered" evidence="1">
    <location>
        <begin position="1"/>
        <end position="25"/>
    </location>
</feature>
<accession>A0A6B9FDB0</accession>
<name>A0A6B9FDB0_9EURY</name>
<feature type="compositionally biased region" description="Basic residues" evidence="1">
    <location>
        <begin position="10"/>
        <end position="19"/>
    </location>
</feature>
<dbReference type="GeneID" id="43369087"/>
<proteinExistence type="predicted"/>
<dbReference type="RefSeq" id="WP_157688626.1">
    <property type="nucleotide sequence ID" value="NZ_CP034345.1"/>
</dbReference>
<evidence type="ECO:0000256" key="1">
    <source>
        <dbReference type="SAM" id="MobiDB-lite"/>
    </source>
</evidence>
<dbReference type="AlphaFoldDB" id="A0A6B9FDB0"/>
<dbReference type="OrthoDB" id="181764at2157"/>
<keyword evidence="3" id="KW-1185">Reference proteome</keyword>
<organism evidence="2 3">
    <name type="scientific">Haloplanus rallus</name>
    <dbReference type="NCBI Taxonomy" id="1816183"/>
    <lineage>
        <taxon>Archaea</taxon>
        <taxon>Methanobacteriati</taxon>
        <taxon>Methanobacteriota</taxon>
        <taxon>Stenosarchaea group</taxon>
        <taxon>Halobacteria</taxon>
        <taxon>Halobacteriales</taxon>
        <taxon>Haloferacaceae</taxon>
        <taxon>Haloplanus</taxon>
    </lineage>
</organism>
<sequence length="146" mass="16258">MSRSPLSRRLPVHHGHHATNPHGERFTVGHADAYSATGSIAVEGEVKLAFQGVVASDGAWYRKVREDAVVSEECDAPRDGTLYRRYTITEEGRAGQLRGRITDDEDGVLVRERREGDRVTFVVGYADDGRPPSGTVRYEPRSGWYD</sequence>
<evidence type="ECO:0000313" key="3">
    <source>
        <dbReference type="Proteomes" id="UP000428325"/>
    </source>
</evidence>
<gene>
    <name evidence="2" type="ORF">EI982_06105</name>
</gene>
<dbReference type="KEGG" id="hra:EI982_06105"/>
<evidence type="ECO:0000313" key="2">
    <source>
        <dbReference type="EMBL" id="QGX94390.1"/>
    </source>
</evidence>
<feature type="region of interest" description="Disordered" evidence="1">
    <location>
        <begin position="124"/>
        <end position="146"/>
    </location>
</feature>
<protein>
    <submittedName>
        <fullName evidence="2">Uncharacterized protein</fullName>
    </submittedName>
</protein>